<dbReference type="AlphaFoldDB" id="A0A9Q3BAA0"/>
<evidence type="ECO:0000313" key="2">
    <source>
        <dbReference type="EMBL" id="MBW0461731.1"/>
    </source>
</evidence>
<name>A0A9Q3BAA0_9BASI</name>
<keyword evidence="3" id="KW-1185">Reference proteome</keyword>
<organism evidence="2 3">
    <name type="scientific">Austropuccinia psidii MF-1</name>
    <dbReference type="NCBI Taxonomy" id="1389203"/>
    <lineage>
        <taxon>Eukaryota</taxon>
        <taxon>Fungi</taxon>
        <taxon>Dikarya</taxon>
        <taxon>Basidiomycota</taxon>
        <taxon>Pucciniomycotina</taxon>
        <taxon>Pucciniomycetes</taxon>
        <taxon>Pucciniales</taxon>
        <taxon>Sphaerophragmiaceae</taxon>
        <taxon>Austropuccinia</taxon>
    </lineage>
</organism>
<sequence length="116" mass="13194">MRTSQPFRPRYPLTPLSPSSNGSKTAIKVFYSLEEGYSTIIFNHLTEDLEERIVLKHSGAYLFPSFQGVPTEGPTYSKELVGTFAKEQEEFTKKIMEESNSPPNKKEEIVIEESKC</sequence>
<evidence type="ECO:0000313" key="3">
    <source>
        <dbReference type="Proteomes" id="UP000765509"/>
    </source>
</evidence>
<accession>A0A9Q3BAA0</accession>
<evidence type="ECO:0000256" key="1">
    <source>
        <dbReference type="SAM" id="MobiDB-lite"/>
    </source>
</evidence>
<reference evidence="2" key="1">
    <citation type="submission" date="2021-03" db="EMBL/GenBank/DDBJ databases">
        <title>Draft genome sequence of rust myrtle Austropuccinia psidii MF-1, a brazilian biotype.</title>
        <authorList>
            <person name="Quecine M.C."/>
            <person name="Pachon D.M.R."/>
            <person name="Bonatelli M.L."/>
            <person name="Correr F.H."/>
            <person name="Franceschini L.M."/>
            <person name="Leite T.F."/>
            <person name="Margarido G.R.A."/>
            <person name="Almeida C.A."/>
            <person name="Ferrarezi J.A."/>
            <person name="Labate C.A."/>
        </authorList>
    </citation>
    <scope>NUCLEOTIDE SEQUENCE</scope>
    <source>
        <strain evidence="2">MF-1</strain>
    </source>
</reference>
<comment type="caution">
    <text evidence="2">The sequence shown here is derived from an EMBL/GenBank/DDBJ whole genome shotgun (WGS) entry which is preliminary data.</text>
</comment>
<gene>
    <name evidence="2" type="ORF">O181_001446</name>
</gene>
<dbReference type="EMBL" id="AVOT02000212">
    <property type="protein sequence ID" value="MBW0461731.1"/>
    <property type="molecule type" value="Genomic_DNA"/>
</dbReference>
<protein>
    <submittedName>
        <fullName evidence="2">Uncharacterized protein</fullName>
    </submittedName>
</protein>
<dbReference type="Proteomes" id="UP000765509">
    <property type="component" value="Unassembled WGS sequence"/>
</dbReference>
<feature type="region of interest" description="Disordered" evidence="1">
    <location>
        <begin position="1"/>
        <end position="23"/>
    </location>
</feature>
<proteinExistence type="predicted"/>